<evidence type="ECO:0000313" key="2">
    <source>
        <dbReference type="Proteomes" id="UP000011713"/>
    </source>
</evidence>
<dbReference type="EnsemblProtists" id="HpaT810093">
    <property type="protein sequence ID" value="HpaP810093"/>
    <property type="gene ID" value="HpaG810093"/>
</dbReference>
<dbReference type="InParanoid" id="M4BUA5"/>
<dbReference type="AlphaFoldDB" id="M4BUA5"/>
<evidence type="ECO:0000313" key="1">
    <source>
        <dbReference type="EnsemblProtists" id="HpaP810093"/>
    </source>
</evidence>
<dbReference type="EMBL" id="JH597921">
    <property type="status" value="NOT_ANNOTATED_CDS"/>
    <property type="molecule type" value="Genomic_DNA"/>
</dbReference>
<organism evidence="1 2">
    <name type="scientific">Hyaloperonospora arabidopsidis (strain Emoy2)</name>
    <name type="common">Downy mildew agent</name>
    <name type="synonym">Peronospora arabidopsidis</name>
    <dbReference type="NCBI Taxonomy" id="559515"/>
    <lineage>
        <taxon>Eukaryota</taxon>
        <taxon>Sar</taxon>
        <taxon>Stramenopiles</taxon>
        <taxon>Oomycota</taxon>
        <taxon>Peronosporomycetes</taxon>
        <taxon>Peronosporales</taxon>
        <taxon>Peronosporaceae</taxon>
        <taxon>Hyaloperonospora</taxon>
    </lineage>
</organism>
<keyword evidence="2" id="KW-1185">Reference proteome</keyword>
<reference evidence="1" key="2">
    <citation type="submission" date="2015-06" db="UniProtKB">
        <authorList>
            <consortium name="EnsemblProtists"/>
        </authorList>
    </citation>
    <scope>IDENTIFICATION</scope>
    <source>
        <strain evidence="1">Emoy2</strain>
    </source>
</reference>
<reference evidence="2" key="1">
    <citation type="journal article" date="2010" name="Science">
        <title>Signatures of adaptation to obligate biotrophy in the Hyaloperonospora arabidopsidis genome.</title>
        <authorList>
            <person name="Baxter L."/>
            <person name="Tripathy S."/>
            <person name="Ishaque N."/>
            <person name="Boot N."/>
            <person name="Cabral A."/>
            <person name="Kemen E."/>
            <person name="Thines M."/>
            <person name="Ah-Fong A."/>
            <person name="Anderson R."/>
            <person name="Badejoko W."/>
            <person name="Bittner-Eddy P."/>
            <person name="Boore J.L."/>
            <person name="Chibucos M.C."/>
            <person name="Coates M."/>
            <person name="Dehal P."/>
            <person name="Delehaunty K."/>
            <person name="Dong S."/>
            <person name="Downton P."/>
            <person name="Dumas B."/>
            <person name="Fabro G."/>
            <person name="Fronick C."/>
            <person name="Fuerstenberg S.I."/>
            <person name="Fulton L."/>
            <person name="Gaulin E."/>
            <person name="Govers F."/>
            <person name="Hughes L."/>
            <person name="Humphray S."/>
            <person name="Jiang R.H."/>
            <person name="Judelson H."/>
            <person name="Kamoun S."/>
            <person name="Kyung K."/>
            <person name="Meijer H."/>
            <person name="Minx P."/>
            <person name="Morris P."/>
            <person name="Nelson J."/>
            <person name="Phuntumart V."/>
            <person name="Qutob D."/>
            <person name="Rehmany A."/>
            <person name="Rougon-Cardoso A."/>
            <person name="Ryden P."/>
            <person name="Torto-Alalibo T."/>
            <person name="Studholme D."/>
            <person name="Wang Y."/>
            <person name="Win J."/>
            <person name="Wood J."/>
            <person name="Clifton S.W."/>
            <person name="Rogers J."/>
            <person name="Van den Ackerveken G."/>
            <person name="Jones J.D."/>
            <person name="McDowell J.M."/>
            <person name="Beynon J."/>
            <person name="Tyler B.M."/>
        </authorList>
    </citation>
    <scope>NUCLEOTIDE SEQUENCE [LARGE SCALE GENOMIC DNA]</scope>
    <source>
        <strain evidence="2">Emoy2</strain>
    </source>
</reference>
<accession>M4BUA5</accession>
<dbReference type="HOGENOM" id="CLU_3072756_0_0_1"/>
<dbReference type="Proteomes" id="UP000011713">
    <property type="component" value="Unassembled WGS sequence"/>
</dbReference>
<sequence length="53" mass="5865">MTSQDSTQEESEIACDSGRFALWVQDLGTYTSSSGKTCEEPLRWTCVLKTIAC</sequence>
<name>M4BUA5_HYAAE</name>
<protein>
    <submittedName>
        <fullName evidence="1">Uncharacterized protein</fullName>
    </submittedName>
</protein>
<dbReference type="VEuPathDB" id="FungiDB:HpaG810093"/>
<proteinExistence type="predicted"/>